<evidence type="ECO:0000313" key="2">
    <source>
        <dbReference type="Proteomes" id="UP000236755"/>
    </source>
</evidence>
<protein>
    <submittedName>
        <fullName evidence="1">Uncharacterized protein</fullName>
    </submittedName>
</protein>
<gene>
    <name evidence="1" type="ORF">SAMN04488065_0995</name>
</gene>
<sequence>MLYDAADEPATLTPAELHEAYEAELRAAIEGLDADAVASETGVSAETIRALAAGESPSLTLSEAAAILAVDGPDADAIVQEVRDHLLMGMTTGVLDVDTIASNVDLDLSGQEVQQAIEGRTRMTLAELAAIHNYVAGRNAH</sequence>
<dbReference type="OrthoDB" id="306692at2157"/>
<dbReference type="InterPro" id="IPR043809">
    <property type="entry name" value="DUF5791"/>
</dbReference>
<proteinExistence type="predicted"/>
<dbReference type="EMBL" id="FNQT01000001">
    <property type="protein sequence ID" value="SDZ88407.1"/>
    <property type="molecule type" value="Genomic_DNA"/>
</dbReference>
<name>A0A1H3WMJ9_9EURY</name>
<keyword evidence="2" id="KW-1185">Reference proteome</keyword>
<dbReference type="Proteomes" id="UP000236755">
    <property type="component" value="Unassembled WGS sequence"/>
</dbReference>
<organism evidence="1 2">
    <name type="scientific">Haloplanus vescus</name>
    <dbReference type="NCBI Taxonomy" id="555874"/>
    <lineage>
        <taxon>Archaea</taxon>
        <taxon>Methanobacteriati</taxon>
        <taxon>Methanobacteriota</taxon>
        <taxon>Stenosarchaea group</taxon>
        <taxon>Halobacteria</taxon>
        <taxon>Halobacteriales</taxon>
        <taxon>Haloferacaceae</taxon>
        <taxon>Haloplanus</taxon>
    </lineage>
</organism>
<dbReference type="STRING" id="555874.SAMN04488065_0995"/>
<accession>A0A1H3WMJ9</accession>
<dbReference type="AlphaFoldDB" id="A0A1H3WMJ9"/>
<evidence type="ECO:0000313" key="1">
    <source>
        <dbReference type="EMBL" id="SDZ88407.1"/>
    </source>
</evidence>
<dbReference type="Pfam" id="PF19104">
    <property type="entry name" value="DUF5791"/>
    <property type="match status" value="1"/>
</dbReference>
<reference evidence="1 2" key="1">
    <citation type="submission" date="2016-10" db="EMBL/GenBank/DDBJ databases">
        <authorList>
            <person name="de Groot N.N."/>
        </authorList>
    </citation>
    <scope>NUCLEOTIDE SEQUENCE [LARGE SCALE GENOMIC DNA]</scope>
    <source>
        <strain evidence="1 2">CGMCC 1.8712</strain>
    </source>
</reference>
<dbReference type="RefSeq" id="WP_092632327.1">
    <property type="nucleotide sequence ID" value="NZ_FNQT01000001.1"/>
</dbReference>